<keyword evidence="7 10" id="KW-0256">Endoplasmic reticulum</keyword>
<dbReference type="Pfam" id="PF04597">
    <property type="entry name" value="Ribophorin_I"/>
    <property type="match status" value="1"/>
</dbReference>
<evidence type="ECO:0000256" key="9">
    <source>
        <dbReference type="ARBA" id="ARBA00023136"/>
    </source>
</evidence>
<feature type="transmembrane region" description="Helical" evidence="10">
    <location>
        <begin position="455"/>
        <end position="476"/>
    </location>
</feature>
<evidence type="ECO:0000313" key="12">
    <source>
        <dbReference type="Proteomes" id="UP001360560"/>
    </source>
</evidence>
<keyword evidence="12" id="KW-1185">Reference proteome</keyword>
<organism evidence="11 12">
    <name type="scientific">Saccharomycopsis crataegensis</name>
    <dbReference type="NCBI Taxonomy" id="43959"/>
    <lineage>
        <taxon>Eukaryota</taxon>
        <taxon>Fungi</taxon>
        <taxon>Dikarya</taxon>
        <taxon>Ascomycota</taxon>
        <taxon>Saccharomycotina</taxon>
        <taxon>Saccharomycetes</taxon>
        <taxon>Saccharomycopsidaceae</taxon>
        <taxon>Saccharomycopsis</taxon>
    </lineage>
</organism>
<evidence type="ECO:0000256" key="7">
    <source>
        <dbReference type="ARBA" id="ARBA00022824"/>
    </source>
</evidence>
<feature type="chain" id="PRO_5043107347" description="Dolichyl-diphosphooligosaccharide--protein glycosyltransferase subunit 1" evidence="10">
    <location>
        <begin position="26"/>
        <end position="490"/>
    </location>
</feature>
<evidence type="ECO:0000256" key="1">
    <source>
        <dbReference type="ARBA" id="ARBA00002791"/>
    </source>
</evidence>
<comment type="subunit">
    <text evidence="10">Component of the oligosaccharyltransferase (OST) complex.</text>
</comment>
<evidence type="ECO:0000256" key="4">
    <source>
        <dbReference type="ARBA" id="ARBA00008905"/>
    </source>
</evidence>
<comment type="caution">
    <text evidence="11">The sequence shown here is derived from an EMBL/GenBank/DDBJ whole genome shotgun (WGS) entry which is preliminary data.</text>
</comment>
<evidence type="ECO:0000256" key="2">
    <source>
        <dbReference type="ARBA" id="ARBA00004115"/>
    </source>
</evidence>
<dbReference type="GO" id="GO:0008250">
    <property type="term" value="C:oligosaccharyltransferase complex"/>
    <property type="evidence" value="ECO:0007669"/>
    <property type="project" value="UniProtKB-UniRule"/>
</dbReference>
<evidence type="ECO:0000313" key="11">
    <source>
        <dbReference type="EMBL" id="GMM37899.1"/>
    </source>
</evidence>
<reference evidence="11 12" key="1">
    <citation type="journal article" date="2023" name="Elife">
        <title>Identification of key yeast species and microbe-microbe interactions impacting larval growth of Drosophila in the wild.</title>
        <authorList>
            <person name="Mure A."/>
            <person name="Sugiura Y."/>
            <person name="Maeda R."/>
            <person name="Honda K."/>
            <person name="Sakurai N."/>
            <person name="Takahashi Y."/>
            <person name="Watada M."/>
            <person name="Katoh T."/>
            <person name="Gotoh A."/>
            <person name="Gotoh Y."/>
            <person name="Taniguchi I."/>
            <person name="Nakamura K."/>
            <person name="Hayashi T."/>
            <person name="Katayama T."/>
            <person name="Uemura T."/>
            <person name="Hattori Y."/>
        </authorList>
    </citation>
    <scope>NUCLEOTIDE SEQUENCE [LARGE SCALE GENOMIC DNA]</scope>
    <source>
        <strain evidence="11 12">SC-9</strain>
    </source>
</reference>
<dbReference type="InterPro" id="IPR007676">
    <property type="entry name" value="Ribophorin_I"/>
</dbReference>
<keyword evidence="9 10" id="KW-0472">Membrane</keyword>
<evidence type="ECO:0000256" key="3">
    <source>
        <dbReference type="ARBA" id="ARBA00004922"/>
    </source>
</evidence>
<dbReference type="AlphaFoldDB" id="A0AAV5QT36"/>
<comment type="pathway">
    <text evidence="3 10">Protein modification; protein glycosylation.</text>
</comment>
<evidence type="ECO:0000256" key="6">
    <source>
        <dbReference type="ARBA" id="ARBA00022729"/>
    </source>
</evidence>
<proteinExistence type="inferred from homology"/>
<keyword evidence="8 10" id="KW-1133">Transmembrane helix</keyword>
<comment type="similarity">
    <text evidence="4 10">Belongs to the OST1 family.</text>
</comment>
<evidence type="ECO:0000256" key="5">
    <source>
        <dbReference type="ARBA" id="ARBA00022692"/>
    </source>
</evidence>
<gene>
    <name evidence="11" type="ORF">DASC09_052240</name>
</gene>
<dbReference type="EMBL" id="BTFZ01000013">
    <property type="protein sequence ID" value="GMM37899.1"/>
    <property type="molecule type" value="Genomic_DNA"/>
</dbReference>
<sequence>MKVGSSNSIISVLFVLFSVILGVFSQEFENFDKEIPATWQNINIDKTLDVTKSYTKEILTITAKNIESLPVAEYIQPISKERTNDFALIIGSYGTDGKSMLQINVFNNTANEESEYNYLVVTFPAPIASGSQVDFQLQFVYLDQLKPMPDVLEMNGVQSVLLKTHKYPVSSYPIESYTLAISGTNGKVENLDQGKPQVNDLPELKQETSNSKLVVFESEEQVTIPPFTVDYISLHFEKNQPLLVAENLKRNVWISHWGDSVSFEEIYEVTNKIAKLKDGFSRLQWMQSKYTYTPGPYGLAFNMDLPNGFREAYFTDLVGNVSTSKIVKNHLVLKPRYPLFGGWNYNFTIGWSNDLANFVKRSSDHNEKYIAKVPLLNGHADMSYHNVEFSFYLPENAELLDIASPVPYEDYSVTTEKSYLDFSGHTKVTIYYKNMIDEFKHSDVIVSYKYTSSDFLLKPFITGSFLFIALISYLLITKIDIAIDTRSEKK</sequence>
<dbReference type="Proteomes" id="UP001360560">
    <property type="component" value="Unassembled WGS sequence"/>
</dbReference>
<dbReference type="PANTHER" id="PTHR21049">
    <property type="entry name" value="RIBOPHORIN I"/>
    <property type="match status" value="1"/>
</dbReference>
<comment type="function">
    <text evidence="1 10">Subunit of the oligosaccharyl transferase (OST) complex that catalyzes the initial transfer of a defined glycan (Glc(3)Man(9)GlcNAc(2) in eukaryotes) from the lipid carrier dolichol-pyrophosphate to an asparagine residue within an Asn-X-Ser/Thr consensus motif in nascent polypeptide chains, the first step in protein N-glycosylation. N-glycosylation occurs cotranslationally and the complex associates with the Sec61 complex at the channel-forming translocon complex that mediates protein translocation across the endoplasmic reticulum (ER). All subunits are required for a maximal enzyme activity.</text>
</comment>
<keyword evidence="6 10" id="KW-0732">Signal</keyword>
<evidence type="ECO:0000256" key="8">
    <source>
        <dbReference type="ARBA" id="ARBA00022989"/>
    </source>
</evidence>
<dbReference type="GeneID" id="90075874"/>
<feature type="signal peptide" evidence="10">
    <location>
        <begin position="1"/>
        <end position="25"/>
    </location>
</feature>
<comment type="subcellular location">
    <subcellularLocation>
        <location evidence="2 10">Endoplasmic reticulum membrane</location>
        <topology evidence="2 10">Single-pass type I membrane protein</topology>
    </subcellularLocation>
</comment>
<dbReference type="RefSeq" id="XP_064854895.1">
    <property type="nucleotide sequence ID" value="XM_064998823.1"/>
</dbReference>
<dbReference type="GO" id="GO:0018279">
    <property type="term" value="P:protein N-linked glycosylation via asparagine"/>
    <property type="evidence" value="ECO:0007669"/>
    <property type="project" value="TreeGrafter"/>
</dbReference>
<accession>A0AAV5QT36</accession>
<dbReference type="PANTHER" id="PTHR21049:SF0">
    <property type="entry name" value="DOLICHYL-DIPHOSPHOOLIGOSACCHARIDE--PROTEIN GLYCOSYLTRANSFERASE SUBUNIT 1"/>
    <property type="match status" value="1"/>
</dbReference>
<evidence type="ECO:0000256" key="10">
    <source>
        <dbReference type="RuleBase" id="RU361143"/>
    </source>
</evidence>
<protein>
    <recommendedName>
        <fullName evidence="10">Dolichyl-diphosphooligosaccharide--protein glycosyltransferase subunit 1</fullName>
    </recommendedName>
</protein>
<name>A0AAV5QT36_9ASCO</name>
<keyword evidence="5 10" id="KW-0812">Transmembrane</keyword>